<protein>
    <submittedName>
        <fullName evidence="3">SH3 domain-containing protein</fullName>
    </submittedName>
</protein>
<dbReference type="CDD" id="cd12797">
    <property type="entry name" value="M23_peptidase"/>
    <property type="match status" value="1"/>
</dbReference>
<evidence type="ECO:0000259" key="1">
    <source>
        <dbReference type="PROSITE" id="PS51781"/>
    </source>
</evidence>
<dbReference type="InterPro" id="IPR016047">
    <property type="entry name" value="M23ase_b-sheet_dom"/>
</dbReference>
<sequence length="376" mass="41649">MKNHFLKFIGIALVFLCFSCGKLTKVTDVITQPTAREVYARNFDADSVPYRLWMNAFQNALNDSLQVASPYQETGIFNPEIEPVYGYDLDLERGRRYTFSIQTDTLQPKVFIDLYEKTSDSIRPYKLVQQADDKATTLDFSPKNSGTYKVLYQPELNTSSSFAIRIQSKPSYYFPVSGASAKSIQSFWGAARDGGKRSHEGIDIFAKRGTPVVASVDGYISRTGNRGLGGKQVWLREGLFGNSLYYAHLDSIIATSGQRVKVGDTLGLVGNTGNARTTPPHLHFGVYSRGAINPLPFVKEEPELPALNASTEFYKTYAIKTAQANLRSSASAKSQKVGTLSRKDTVHLLGKSADWLHIETSTAQRAFVHQSLVKAL</sequence>
<evidence type="ECO:0000313" key="4">
    <source>
        <dbReference type="Proteomes" id="UP000184240"/>
    </source>
</evidence>
<dbReference type="GO" id="GO:0004222">
    <property type="term" value="F:metalloendopeptidase activity"/>
    <property type="evidence" value="ECO:0007669"/>
    <property type="project" value="TreeGrafter"/>
</dbReference>
<dbReference type="PROSITE" id="PS51781">
    <property type="entry name" value="SH3B"/>
    <property type="match status" value="1"/>
</dbReference>
<organism evidence="3 4">
    <name type="scientific">Leeuwenhoekiella palythoae</name>
    <dbReference type="NCBI Taxonomy" id="573501"/>
    <lineage>
        <taxon>Bacteria</taxon>
        <taxon>Pseudomonadati</taxon>
        <taxon>Bacteroidota</taxon>
        <taxon>Flavobacteriia</taxon>
        <taxon>Flavobacteriales</taxon>
        <taxon>Flavobacteriaceae</taxon>
        <taxon>Leeuwenhoekiella</taxon>
    </lineage>
</organism>
<dbReference type="Pfam" id="PF08239">
    <property type="entry name" value="SH3_3"/>
    <property type="match status" value="1"/>
</dbReference>
<dbReference type="Gene3D" id="2.30.30.40">
    <property type="entry name" value="SH3 Domains"/>
    <property type="match status" value="1"/>
</dbReference>
<accession>A0A1M5VPJ0</accession>
<feature type="domain" description="SH3b" evidence="1">
    <location>
        <begin position="314"/>
        <end position="376"/>
    </location>
</feature>
<dbReference type="OrthoDB" id="9810477at2"/>
<dbReference type="InterPro" id="IPR011055">
    <property type="entry name" value="Dup_hybrid_motif"/>
</dbReference>
<dbReference type="SMART" id="SM00287">
    <property type="entry name" value="SH3b"/>
    <property type="match status" value="1"/>
</dbReference>
<reference evidence="3" key="2">
    <citation type="submission" date="2016-11" db="EMBL/GenBank/DDBJ databases">
        <authorList>
            <person name="Jaros S."/>
            <person name="Januszkiewicz K."/>
            <person name="Wedrychowicz H."/>
        </authorList>
    </citation>
    <scope>NUCLEOTIDE SEQUENCE [LARGE SCALE GENOMIC DNA]</scope>
    <source>
        <strain evidence="3">DSM 19859</strain>
    </source>
</reference>
<dbReference type="PANTHER" id="PTHR21666:SF268">
    <property type="entry name" value="PEPTIDASE M23 DOMAIN-CONTAINING PROTEIN"/>
    <property type="match status" value="1"/>
</dbReference>
<dbReference type="PANTHER" id="PTHR21666">
    <property type="entry name" value="PEPTIDASE-RELATED"/>
    <property type="match status" value="1"/>
</dbReference>
<keyword evidence="5" id="KW-1185">Reference proteome</keyword>
<evidence type="ECO:0000313" key="5">
    <source>
        <dbReference type="Proteomes" id="UP000290037"/>
    </source>
</evidence>
<dbReference type="AlphaFoldDB" id="A0A1M5VPJ0"/>
<dbReference type="EMBL" id="QOVN01000001">
    <property type="protein sequence ID" value="RXG31004.1"/>
    <property type="molecule type" value="Genomic_DNA"/>
</dbReference>
<name>A0A1M5VPJ0_9FLAO</name>
<dbReference type="Proteomes" id="UP000290037">
    <property type="component" value="Unassembled WGS sequence"/>
</dbReference>
<evidence type="ECO:0000313" key="3">
    <source>
        <dbReference type="EMBL" id="SHH77176.1"/>
    </source>
</evidence>
<dbReference type="Gene3D" id="2.70.70.10">
    <property type="entry name" value="Glucose Permease (Domain IIA)"/>
    <property type="match status" value="1"/>
</dbReference>
<dbReference type="InterPro" id="IPR050570">
    <property type="entry name" value="Cell_wall_metabolism_enzyme"/>
</dbReference>
<dbReference type="EMBL" id="FQXT01000002">
    <property type="protein sequence ID" value="SHH77176.1"/>
    <property type="molecule type" value="Genomic_DNA"/>
</dbReference>
<reference evidence="4" key="1">
    <citation type="submission" date="2016-11" db="EMBL/GenBank/DDBJ databases">
        <authorList>
            <person name="Varghese N."/>
            <person name="Submissions S."/>
        </authorList>
    </citation>
    <scope>NUCLEOTIDE SEQUENCE [LARGE SCALE GENOMIC DNA]</scope>
    <source>
        <strain evidence="4">DSM 19859</strain>
    </source>
</reference>
<dbReference type="RefSeq" id="WP_072980764.1">
    <property type="nucleotide sequence ID" value="NZ_FQXT01000002.1"/>
</dbReference>
<dbReference type="SUPFAM" id="SSF51261">
    <property type="entry name" value="Duplicated hybrid motif"/>
    <property type="match status" value="1"/>
</dbReference>
<dbReference type="InterPro" id="IPR003646">
    <property type="entry name" value="SH3-like_bac-type"/>
</dbReference>
<reference evidence="2 5" key="3">
    <citation type="submission" date="2018-07" db="EMBL/GenBank/DDBJ databases">
        <title>Leeuwenhoekiella genomics.</title>
        <authorList>
            <person name="Tahon G."/>
            <person name="Willems A."/>
        </authorList>
    </citation>
    <scope>NUCLEOTIDE SEQUENCE [LARGE SCALE GENOMIC DNA]</scope>
    <source>
        <strain evidence="2 5">LMG 24856</strain>
    </source>
</reference>
<dbReference type="STRING" id="573501.SAMN04487999_0848"/>
<evidence type="ECO:0000313" key="2">
    <source>
        <dbReference type="EMBL" id="RXG31004.1"/>
    </source>
</evidence>
<dbReference type="Proteomes" id="UP000184240">
    <property type="component" value="Unassembled WGS sequence"/>
</dbReference>
<dbReference type="Pfam" id="PF01551">
    <property type="entry name" value="Peptidase_M23"/>
    <property type="match status" value="1"/>
</dbReference>
<gene>
    <name evidence="2" type="ORF">DSM01_140</name>
    <name evidence="3" type="ORF">SAMN04487999_0848</name>
</gene>
<proteinExistence type="predicted"/>